<dbReference type="PANTHER" id="PTHR43356">
    <property type="entry name" value="PHOSPHATE ACETYLTRANSFERASE"/>
    <property type="match status" value="1"/>
</dbReference>
<accession>A0A382XVU1</accession>
<keyword evidence="2" id="KW-0012">Acyltransferase</keyword>
<evidence type="ECO:0000313" key="4">
    <source>
        <dbReference type="EMBL" id="SVD74785.1"/>
    </source>
</evidence>
<name>A0A382XVU1_9ZZZZ</name>
<dbReference type="InterPro" id="IPR002505">
    <property type="entry name" value="PTA_PTB"/>
</dbReference>
<protein>
    <recommendedName>
        <fullName evidence="3">Phosphate acetyl/butaryl transferase domain-containing protein</fullName>
    </recommendedName>
</protein>
<gene>
    <name evidence="4" type="ORF">METZ01_LOCUS427639</name>
</gene>
<feature type="non-terminal residue" evidence="4">
    <location>
        <position position="233"/>
    </location>
</feature>
<feature type="domain" description="Phosphate acetyl/butaryl transferase" evidence="3">
    <location>
        <begin position="77"/>
        <end position="233"/>
    </location>
</feature>
<dbReference type="Gene3D" id="3.40.718.10">
    <property type="entry name" value="Isopropylmalate Dehydrogenase"/>
    <property type="match status" value="1"/>
</dbReference>
<dbReference type="SUPFAM" id="SSF53659">
    <property type="entry name" value="Isocitrate/Isopropylmalate dehydrogenase-like"/>
    <property type="match status" value="1"/>
</dbReference>
<evidence type="ECO:0000256" key="2">
    <source>
        <dbReference type="ARBA" id="ARBA00023315"/>
    </source>
</evidence>
<dbReference type="AlphaFoldDB" id="A0A382XVU1"/>
<dbReference type="Pfam" id="PF01515">
    <property type="entry name" value="PTA_PTB"/>
    <property type="match status" value="1"/>
</dbReference>
<dbReference type="GO" id="GO:0016746">
    <property type="term" value="F:acyltransferase activity"/>
    <property type="evidence" value="ECO:0007669"/>
    <property type="project" value="UniProtKB-KW"/>
</dbReference>
<dbReference type="InterPro" id="IPR050500">
    <property type="entry name" value="Phos_Acetyltrans/Butyryltrans"/>
</dbReference>
<keyword evidence="1" id="KW-0808">Transferase</keyword>
<sequence length="233" mass="25997">MIQNIDLIDKKIPVKTVIANANNQMTIDSAKQALDKGLIVPMLVGNHDYIKKEADRIGWQIDDEMIIDTKNESESAYKSCQLAQNDQVSLIVKGHMHTDVLMSEYIKSKHSLRLKGKRLSHIWFMTFNNNERESLVITDGALNIKPSLETKKAIIGNVINFIGKIESFDPKIAILSATEEMLDQMESSLDAGKLVEWSKDSYPNHKIFGPLAFDNAISKEAALIKGINNSVAG</sequence>
<dbReference type="EMBL" id="UINC01170641">
    <property type="protein sequence ID" value="SVD74785.1"/>
    <property type="molecule type" value="Genomic_DNA"/>
</dbReference>
<reference evidence="4" key="1">
    <citation type="submission" date="2018-05" db="EMBL/GenBank/DDBJ databases">
        <authorList>
            <person name="Lanie J.A."/>
            <person name="Ng W.-L."/>
            <person name="Kazmierczak K.M."/>
            <person name="Andrzejewski T.M."/>
            <person name="Davidsen T.M."/>
            <person name="Wayne K.J."/>
            <person name="Tettelin H."/>
            <person name="Glass J.I."/>
            <person name="Rusch D."/>
            <person name="Podicherti R."/>
            <person name="Tsui H.-C.T."/>
            <person name="Winkler M.E."/>
        </authorList>
    </citation>
    <scope>NUCLEOTIDE SEQUENCE</scope>
</reference>
<dbReference type="PANTHER" id="PTHR43356:SF2">
    <property type="entry name" value="PHOSPHATE ACETYLTRANSFERASE"/>
    <property type="match status" value="1"/>
</dbReference>
<organism evidence="4">
    <name type="scientific">marine metagenome</name>
    <dbReference type="NCBI Taxonomy" id="408172"/>
    <lineage>
        <taxon>unclassified sequences</taxon>
        <taxon>metagenomes</taxon>
        <taxon>ecological metagenomes</taxon>
    </lineage>
</organism>
<evidence type="ECO:0000256" key="1">
    <source>
        <dbReference type="ARBA" id="ARBA00022679"/>
    </source>
</evidence>
<proteinExistence type="predicted"/>
<evidence type="ECO:0000259" key="3">
    <source>
        <dbReference type="Pfam" id="PF01515"/>
    </source>
</evidence>